<feature type="compositionally biased region" description="Basic and acidic residues" evidence="1">
    <location>
        <begin position="431"/>
        <end position="444"/>
    </location>
</feature>
<keyword evidence="3" id="KW-1185">Reference proteome</keyword>
<reference evidence="2 3" key="1">
    <citation type="submission" date="2024-04" db="EMBL/GenBank/DDBJ databases">
        <title>Tritrichomonas musculus Genome.</title>
        <authorList>
            <person name="Alves-Ferreira E."/>
            <person name="Grigg M."/>
            <person name="Lorenzi H."/>
            <person name="Galac M."/>
        </authorList>
    </citation>
    <scope>NUCLEOTIDE SEQUENCE [LARGE SCALE GENOMIC DNA]</scope>
    <source>
        <strain evidence="2 3">EAF2021</strain>
    </source>
</reference>
<protein>
    <recommendedName>
        <fullName evidence="4">F5/8 type C domain-containing protein</fullName>
    </recommendedName>
</protein>
<dbReference type="Gene3D" id="2.60.120.260">
    <property type="entry name" value="Galactose-binding domain-like"/>
    <property type="match status" value="1"/>
</dbReference>
<evidence type="ECO:0000313" key="2">
    <source>
        <dbReference type="EMBL" id="KAK8887935.1"/>
    </source>
</evidence>
<gene>
    <name evidence="2" type="ORF">M9Y10_038994</name>
</gene>
<sequence length="460" mass="53084">MNKDIKLSLGVDNLSFLDPNAFEKDFSFIVSGSIYRCNRFFADIISPKVAQMHRNDPTTTYFNIKVPDKGSYFKYFLKLSQGETVTIAPSILQYILKFAFELGNTTILESIYEQDQRDITVETAISLIIEKKSYGLDCTKEFKFVLCHFSELPFKTILQLDLNTILSILCDDYLCIESEDWLFDLICKIIKEKGPSYRILFECLLFEYMTPNAMSLFVSMVTYEDISGKLWMNMKKRLVLSVQSPGANIRYTKRDKTFEIDSSDPFNGICAYLNSECDGNAHEKGLMTITSSSIGINQPYQVIDYGWEGDWGTKNKPNSWLMFDFKDNLVELTGYSLMSIPSLINNTHPCSWALEASNDLEDWNILDKREINNDLNGKNKVKCFAFRRSDSYRYVRIRQTDLNHSHNNYFAISQMELFGSISPVAKFITDDEKPVNNNKEEQQKKNVYQKKTQSPSNSNK</sequence>
<dbReference type="Proteomes" id="UP001470230">
    <property type="component" value="Unassembled WGS sequence"/>
</dbReference>
<name>A0ABR2K9Z6_9EUKA</name>
<feature type="region of interest" description="Disordered" evidence="1">
    <location>
        <begin position="431"/>
        <end position="460"/>
    </location>
</feature>
<dbReference type="SUPFAM" id="SSF49785">
    <property type="entry name" value="Galactose-binding domain-like"/>
    <property type="match status" value="1"/>
</dbReference>
<accession>A0ABR2K9Z6</accession>
<evidence type="ECO:0008006" key="4">
    <source>
        <dbReference type="Google" id="ProtNLM"/>
    </source>
</evidence>
<organism evidence="2 3">
    <name type="scientific">Tritrichomonas musculus</name>
    <dbReference type="NCBI Taxonomy" id="1915356"/>
    <lineage>
        <taxon>Eukaryota</taxon>
        <taxon>Metamonada</taxon>
        <taxon>Parabasalia</taxon>
        <taxon>Tritrichomonadida</taxon>
        <taxon>Tritrichomonadidae</taxon>
        <taxon>Tritrichomonas</taxon>
    </lineage>
</organism>
<evidence type="ECO:0000313" key="3">
    <source>
        <dbReference type="Proteomes" id="UP001470230"/>
    </source>
</evidence>
<dbReference type="InterPro" id="IPR008979">
    <property type="entry name" value="Galactose-bd-like_sf"/>
</dbReference>
<comment type="caution">
    <text evidence="2">The sequence shown here is derived from an EMBL/GenBank/DDBJ whole genome shotgun (WGS) entry which is preliminary data.</text>
</comment>
<evidence type="ECO:0000256" key="1">
    <source>
        <dbReference type="SAM" id="MobiDB-lite"/>
    </source>
</evidence>
<dbReference type="EMBL" id="JAPFFF010000006">
    <property type="protein sequence ID" value="KAK8887935.1"/>
    <property type="molecule type" value="Genomic_DNA"/>
</dbReference>
<proteinExistence type="predicted"/>